<dbReference type="PANTHER" id="PTHR11795:SF442">
    <property type="entry name" value="ABC TRANSPORTER ATP-BINDING PROTEIN"/>
    <property type="match status" value="1"/>
</dbReference>
<dbReference type="GeneID" id="96774276"/>
<dbReference type="AlphaFoldDB" id="A0AAE9HFH4"/>
<dbReference type="GO" id="GO:0006865">
    <property type="term" value="P:amino acid transport"/>
    <property type="evidence" value="ECO:0007669"/>
    <property type="project" value="UniProtKB-KW"/>
</dbReference>
<evidence type="ECO:0000256" key="8">
    <source>
        <dbReference type="ARBA" id="ARBA00037998"/>
    </source>
</evidence>
<feature type="transmembrane region" description="Helical" evidence="9">
    <location>
        <begin position="65"/>
        <end position="88"/>
    </location>
</feature>
<feature type="transmembrane region" description="Helical" evidence="9">
    <location>
        <begin position="100"/>
        <end position="123"/>
    </location>
</feature>
<name>A0AAE9HFH4_ALCFA</name>
<dbReference type="RefSeq" id="WP_035272061.1">
    <property type="nucleotide sequence ID" value="NZ_CAXOJJ010000005.1"/>
</dbReference>
<protein>
    <submittedName>
        <fullName evidence="10">Branched-chain amino acid ABC transporter permease</fullName>
    </submittedName>
</protein>
<evidence type="ECO:0000313" key="13">
    <source>
        <dbReference type="Proteomes" id="UP001211866"/>
    </source>
</evidence>
<keyword evidence="7 9" id="KW-0472">Membrane</keyword>
<dbReference type="GO" id="GO:0005886">
    <property type="term" value="C:plasma membrane"/>
    <property type="evidence" value="ECO:0007669"/>
    <property type="project" value="UniProtKB-SubCell"/>
</dbReference>
<evidence type="ECO:0000256" key="6">
    <source>
        <dbReference type="ARBA" id="ARBA00022989"/>
    </source>
</evidence>
<dbReference type="Proteomes" id="UP000830925">
    <property type="component" value="Chromosome"/>
</dbReference>
<evidence type="ECO:0000313" key="11">
    <source>
        <dbReference type="EMBL" id="WBM37252.1"/>
    </source>
</evidence>
<feature type="transmembrane region" description="Helical" evidence="9">
    <location>
        <begin position="12"/>
        <end position="30"/>
    </location>
</feature>
<accession>A0AAE9HFH4</accession>
<keyword evidence="2" id="KW-0813">Transport</keyword>
<evidence type="ECO:0000313" key="12">
    <source>
        <dbReference type="Proteomes" id="UP000830925"/>
    </source>
</evidence>
<feature type="transmembrane region" description="Helical" evidence="9">
    <location>
        <begin position="196"/>
        <end position="216"/>
    </location>
</feature>
<feature type="transmembrane region" description="Helical" evidence="9">
    <location>
        <begin position="272"/>
        <end position="293"/>
    </location>
</feature>
<dbReference type="GO" id="GO:0022857">
    <property type="term" value="F:transmembrane transporter activity"/>
    <property type="evidence" value="ECO:0007669"/>
    <property type="project" value="InterPro"/>
</dbReference>
<evidence type="ECO:0000256" key="9">
    <source>
        <dbReference type="SAM" id="Phobius"/>
    </source>
</evidence>
<feature type="transmembrane region" description="Helical" evidence="9">
    <location>
        <begin position="222"/>
        <end position="242"/>
    </location>
</feature>
<proteinExistence type="inferred from homology"/>
<gene>
    <name evidence="11" type="ORF">M2J83_15785</name>
    <name evidence="10" type="ORF">MXF72_04970</name>
</gene>
<feature type="transmembrane region" description="Helical" evidence="9">
    <location>
        <begin position="42"/>
        <end position="59"/>
    </location>
</feature>
<feature type="transmembrane region" description="Helical" evidence="9">
    <location>
        <begin position="143"/>
        <end position="167"/>
    </location>
</feature>
<dbReference type="PANTHER" id="PTHR11795">
    <property type="entry name" value="BRANCHED-CHAIN AMINO ACID TRANSPORT SYSTEM PERMEASE PROTEIN LIVH"/>
    <property type="match status" value="1"/>
</dbReference>
<comment type="similarity">
    <text evidence="8">Belongs to the binding-protein-dependent transport system permease family. LivHM subfamily.</text>
</comment>
<reference evidence="10" key="1">
    <citation type="submission" date="2022-04" db="EMBL/GenBank/DDBJ databases">
        <title>Genomic mining of Alcaligenes faecalis D334 producing ectoin and derivatives.</title>
        <authorList>
            <person name="Doan V.T."/>
            <person name="Quach N.T."/>
            <person name="Vu T.-H.-N."/>
            <person name="Phi Q.-T."/>
        </authorList>
    </citation>
    <scope>NUCLEOTIDE SEQUENCE</scope>
    <source>
        <strain evidence="10">D334</strain>
    </source>
</reference>
<dbReference type="Pfam" id="PF02653">
    <property type="entry name" value="BPD_transp_2"/>
    <property type="match status" value="1"/>
</dbReference>
<organism evidence="10 12">
    <name type="scientific">Alcaligenes faecalis</name>
    <dbReference type="NCBI Taxonomy" id="511"/>
    <lineage>
        <taxon>Bacteria</taxon>
        <taxon>Pseudomonadati</taxon>
        <taxon>Pseudomonadota</taxon>
        <taxon>Betaproteobacteria</taxon>
        <taxon>Burkholderiales</taxon>
        <taxon>Alcaligenaceae</taxon>
        <taxon>Alcaligenes</taxon>
    </lineage>
</organism>
<evidence type="ECO:0000256" key="5">
    <source>
        <dbReference type="ARBA" id="ARBA00022970"/>
    </source>
</evidence>
<comment type="subcellular location">
    <subcellularLocation>
        <location evidence="1">Cell membrane</location>
        <topology evidence="1">Multi-pass membrane protein</topology>
    </subcellularLocation>
</comment>
<dbReference type="EMBL" id="CP096916">
    <property type="protein sequence ID" value="WBM37252.1"/>
    <property type="molecule type" value="Genomic_DNA"/>
</dbReference>
<dbReference type="CDD" id="cd06582">
    <property type="entry name" value="TM_PBP1_LivH_like"/>
    <property type="match status" value="1"/>
</dbReference>
<evidence type="ECO:0000256" key="7">
    <source>
        <dbReference type="ARBA" id="ARBA00023136"/>
    </source>
</evidence>
<sequence length="298" mass="31974">MSLLSAALIDGIMYAAWLFLVAVGLTLIYGVMKILNMAHGSLYTIGAYTAVTMVTQWLSTDQSPYGSYLMLILAAVIAGLVLGLVIEYGLLRFFYQEEPVVSLLITYAVFLILEDTVKLVWGVDPYVIAEPYGLLGNVEFGDLFYPTYSFVIVVAAILAGLFLTLFLKYSRQGRILLAVIHDREVSQAMGINVQRYFLLTFIAGATLAALGGALTAPTISVAPGMGVEVIVMAFAVVVIGGLGSLPGAALGAVIVGLVRSFAVHYWPEIELFSIYAVMALVLAVRPKGLFAAAEARKI</sequence>
<evidence type="ECO:0000256" key="2">
    <source>
        <dbReference type="ARBA" id="ARBA00022448"/>
    </source>
</evidence>
<evidence type="ECO:0000256" key="4">
    <source>
        <dbReference type="ARBA" id="ARBA00022692"/>
    </source>
</evidence>
<reference evidence="11 13" key="2">
    <citation type="submission" date="2022-05" db="EMBL/GenBank/DDBJ databases">
        <title>Complete sequence of strain NY11312.</title>
        <authorList>
            <person name="Zhou D."/>
        </authorList>
    </citation>
    <scope>NUCLEOTIDE SEQUENCE [LARGE SCALE GENOMIC DNA]</scope>
    <source>
        <strain evidence="11 13">NY11312</strain>
    </source>
</reference>
<evidence type="ECO:0000313" key="10">
    <source>
        <dbReference type="EMBL" id="UPL22437.1"/>
    </source>
</evidence>
<dbReference type="Proteomes" id="UP001211866">
    <property type="component" value="Chromosome"/>
</dbReference>
<keyword evidence="4 9" id="KW-0812">Transmembrane</keyword>
<evidence type="ECO:0000256" key="3">
    <source>
        <dbReference type="ARBA" id="ARBA00022475"/>
    </source>
</evidence>
<keyword evidence="13" id="KW-1185">Reference proteome</keyword>
<dbReference type="InterPro" id="IPR052157">
    <property type="entry name" value="BCAA_transport_permease"/>
</dbReference>
<evidence type="ECO:0000256" key="1">
    <source>
        <dbReference type="ARBA" id="ARBA00004651"/>
    </source>
</evidence>
<keyword evidence="3" id="KW-1003">Cell membrane</keyword>
<dbReference type="KEGG" id="afa:UZ73_04180"/>
<dbReference type="InterPro" id="IPR001851">
    <property type="entry name" value="ABC_transp_permease"/>
</dbReference>
<keyword evidence="6 9" id="KW-1133">Transmembrane helix</keyword>
<dbReference type="EMBL" id="CP095873">
    <property type="protein sequence ID" value="UPL22437.1"/>
    <property type="molecule type" value="Genomic_DNA"/>
</dbReference>
<keyword evidence="5" id="KW-0029">Amino-acid transport</keyword>